<dbReference type="eggNOG" id="COG3629">
    <property type="taxonomic scope" value="Bacteria"/>
</dbReference>
<keyword evidence="3 5" id="KW-0238">DNA-binding</keyword>
<evidence type="ECO:0000256" key="2">
    <source>
        <dbReference type="ARBA" id="ARBA00023015"/>
    </source>
</evidence>
<dbReference type="Proteomes" id="UP000000844">
    <property type="component" value="Chromosome"/>
</dbReference>
<evidence type="ECO:0000313" key="7">
    <source>
        <dbReference type="EMBL" id="ADD44604.1"/>
    </source>
</evidence>
<dbReference type="Pfam" id="PF00486">
    <property type="entry name" value="Trans_reg_C"/>
    <property type="match status" value="1"/>
</dbReference>
<dbReference type="GO" id="GO:0006355">
    <property type="term" value="P:regulation of DNA-templated transcription"/>
    <property type="evidence" value="ECO:0007669"/>
    <property type="project" value="InterPro"/>
</dbReference>
<dbReference type="InterPro" id="IPR016032">
    <property type="entry name" value="Sig_transdc_resp-reg_C-effctor"/>
</dbReference>
<dbReference type="eggNOG" id="COG3903">
    <property type="taxonomic scope" value="Bacteria"/>
</dbReference>
<dbReference type="SMART" id="SM00862">
    <property type="entry name" value="Trans_reg_C"/>
    <property type="match status" value="1"/>
</dbReference>
<dbReference type="InterPro" id="IPR051677">
    <property type="entry name" value="AfsR-DnrI-RedD_regulator"/>
</dbReference>
<comment type="similarity">
    <text evidence="1">Belongs to the AfsR/DnrI/RedD regulatory family.</text>
</comment>
<name>D3Q9Q8_STANL</name>
<keyword evidence="2" id="KW-0805">Transcription regulation</keyword>
<evidence type="ECO:0000256" key="3">
    <source>
        <dbReference type="ARBA" id="ARBA00023125"/>
    </source>
</evidence>
<proteinExistence type="inferred from homology"/>
<dbReference type="CDD" id="cd15831">
    <property type="entry name" value="BTAD"/>
    <property type="match status" value="1"/>
</dbReference>
<dbReference type="InterPro" id="IPR005158">
    <property type="entry name" value="BTAD"/>
</dbReference>
<organism evidence="7 8">
    <name type="scientific">Stackebrandtia nassauensis (strain DSM 44728 / CIP 108903 / NRRL B-16338 / NBRC 102104 / LLR-40K-21)</name>
    <dbReference type="NCBI Taxonomy" id="446470"/>
    <lineage>
        <taxon>Bacteria</taxon>
        <taxon>Bacillati</taxon>
        <taxon>Actinomycetota</taxon>
        <taxon>Actinomycetes</taxon>
        <taxon>Glycomycetales</taxon>
        <taxon>Glycomycetaceae</taxon>
        <taxon>Stackebrandtia</taxon>
    </lineage>
</organism>
<dbReference type="InterPro" id="IPR027417">
    <property type="entry name" value="P-loop_NTPase"/>
</dbReference>
<dbReference type="PANTHER" id="PTHR35807:SF1">
    <property type="entry name" value="TRANSCRIPTIONAL REGULATOR REDD"/>
    <property type="match status" value="1"/>
</dbReference>
<sequence length="1030" mass="113031">MTLEIRLLGAIELWADGRRVDIGPAKQRAVFAILAAEATSVVPTDRLEHHTWGDAPPKDARRTLHVYLTRLRRALSGIEGLSLERHGGGYVLGVDTEQVDLHRYRRLCGAARDAADASHAASLWHEAFALWRGEPFTDHDIPRLNRLRHELRAERETAELDRNDAYLRAGRHTELLADLTEQVERRPLDERLAAQFIDATHQSGRTAEALTHYRDLRDRLVGELGREPGSSLRDLHRRILNDDQAPTVTEQSVPRQLPVTTVTFTGRDAESAHAIALLGSGTPIVSVDGMAGVGKTAFAVRVATEVSDKFCDGQLFVDLRGFSDDLAPLPANEAIGGMLRDLGVPQTQIPADLAGRSAMLRSRLADRRVLLVLDNTIGTEQVLPLLPGPGDSAVLITSRRKLPDLPDAEPITLDVLPRHEARELFTTVAQRNIDAETDPVNDIVTLAGQLPLALRLAAARLRSRPAWTVTDLRDRMASERQGERRSPAGRKLGAAFELSLRALTVEKRETFLSASLIPVHDLTAASVAAVTQHPIDEVEETLEELCDLNLLTTPTAGRYQYFDLLRDYAAQIAETNQPAHTRHDITGRALRWYMANARTACAAVRLPFPENPGLPTDPADMRFDDEQSALAWLDSERGNLLALLRHSSATSIPMWTMVDAISNYLLYRAEGASLLEICDLALSEPEALADNLAQVKLLSRKASAAQSLGDRTAMLTYTQAARERLTPDAGPKLRLGALSQLIMVHRTLGNVAEGATAAAEALKTYRELDEDGASYILQQVAAAVSDTGDLHATRELLEEASREFRRRDSLNLGFALTALVEVCTELGDFEAAEHFADETRKWMGKAGTETAQPQLHQDMALLHHARGETEPALEHARRAVDLARQMGMHGVDSAVLSTLARVSRDVSPDAHQYAEEAVKTSRDREAIAEHIVALWVLADIQLAAGDTTSATHTATTALDLARKHGYRLLKAKILTVLTEVHLATGDHDQARHTGTEALRDHQWCGSRPQHAKVHKLLAQATTDDGSGRIS</sequence>
<dbReference type="GO" id="GO:0043531">
    <property type="term" value="F:ADP binding"/>
    <property type="evidence" value="ECO:0007669"/>
    <property type="project" value="InterPro"/>
</dbReference>
<evidence type="ECO:0000256" key="1">
    <source>
        <dbReference type="ARBA" id="ARBA00005820"/>
    </source>
</evidence>
<keyword evidence="8" id="KW-1185">Reference proteome</keyword>
<dbReference type="SMART" id="SM01043">
    <property type="entry name" value="BTAD"/>
    <property type="match status" value="1"/>
</dbReference>
<dbReference type="SUPFAM" id="SSF52540">
    <property type="entry name" value="P-loop containing nucleoside triphosphate hydrolases"/>
    <property type="match status" value="1"/>
</dbReference>
<dbReference type="RefSeq" id="WP_013020175.1">
    <property type="nucleotide sequence ID" value="NC_013947.1"/>
</dbReference>
<feature type="domain" description="OmpR/PhoB-type" evidence="6">
    <location>
        <begin position="1"/>
        <end position="94"/>
    </location>
</feature>
<dbReference type="PROSITE" id="PS51755">
    <property type="entry name" value="OMPR_PHOB"/>
    <property type="match status" value="1"/>
</dbReference>
<dbReference type="GO" id="GO:0000160">
    <property type="term" value="P:phosphorelay signal transduction system"/>
    <property type="evidence" value="ECO:0007669"/>
    <property type="project" value="InterPro"/>
</dbReference>
<accession>D3Q9Q8</accession>
<dbReference type="Pfam" id="PF03704">
    <property type="entry name" value="BTAD"/>
    <property type="match status" value="1"/>
</dbReference>
<gene>
    <name evidence="7" type="ordered locus">Snas_4966</name>
</gene>
<keyword evidence="4" id="KW-0804">Transcription</keyword>
<evidence type="ECO:0000259" key="6">
    <source>
        <dbReference type="PROSITE" id="PS51755"/>
    </source>
</evidence>
<dbReference type="EMBL" id="CP001778">
    <property type="protein sequence ID" value="ADD44604.1"/>
    <property type="molecule type" value="Genomic_DNA"/>
</dbReference>
<dbReference type="AlphaFoldDB" id="D3Q9Q8"/>
<dbReference type="InterPro" id="IPR036388">
    <property type="entry name" value="WH-like_DNA-bd_sf"/>
</dbReference>
<dbReference type="Gene3D" id="1.25.40.10">
    <property type="entry name" value="Tetratricopeptide repeat domain"/>
    <property type="match status" value="3"/>
</dbReference>
<evidence type="ECO:0000313" key="8">
    <source>
        <dbReference type="Proteomes" id="UP000000844"/>
    </source>
</evidence>
<protein>
    <submittedName>
        <fullName evidence="7">Transcriptional regulator, SARP family</fullName>
    </submittedName>
</protein>
<dbReference type="HOGENOM" id="CLU_004665_2_0_11"/>
<dbReference type="GO" id="GO:0003677">
    <property type="term" value="F:DNA binding"/>
    <property type="evidence" value="ECO:0007669"/>
    <property type="project" value="UniProtKB-UniRule"/>
</dbReference>
<dbReference type="PRINTS" id="PR00364">
    <property type="entry name" value="DISEASERSIST"/>
</dbReference>
<dbReference type="PANTHER" id="PTHR35807">
    <property type="entry name" value="TRANSCRIPTIONAL REGULATOR REDD-RELATED"/>
    <property type="match status" value="1"/>
</dbReference>
<evidence type="ECO:0000256" key="4">
    <source>
        <dbReference type="ARBA" id="ARBA00023163"/>
    </source>
</evidence>
<dbReference type="KEGG" id="sna:Snas_4966"/>
<dbReference type="STRING" id="446470.Snas_4966"/>
<evidence type="ECO:0000256" key="5">
    <source>
        <dbReference type="PROSITE-ProRule" id="PRU01091"/>
    </source>
</evidence>
<dbReference type="InterPro" id="IPR011990">
    <property type="entry name" value="TPR-like_helical_dom_sf"/>
</dbReference>
<reference evidence="7 8" key="1">
    <citation type="journal article" date="2009" name="Stand. Genomic Sci.">
        <title>Complete genome sequence of Stackebrandtia nassauensis type strain (LLR-40K-21).</title>
        <authorList>
            <person name="Munk C."/>
            <person name="Lapidus A."/>
            <person name="Copeland A."/>
            <person name="Jando M."/>
            <person name="Mayilraj S."/>
            <person name="Glavina Del Rio T."/>
            <person name="Nolan M."/>
            <person name="Chen F."/>
            <person name="Lucas S."/>
            <person name="Tice H."/>
            <person name="Cheng J.F."/>
            <person name="Han C."/>
            <person name="Detter J.C."/>
            <person name="Bruce D."/>
            <person name="Goodwin L."/>
            <person name="Chain P."/>
            <person name="Pitluck S."/>
            <person name="Goker M."/>
            <person name="Ovchinikova G."/>
            <person name="Pati A."/>
            <person name="Ivanova N."/>
            <person name="Mavromatis K."/>
            <person name="Chen A."/>
            <person name="Palaniappan K."/>
            <person name="Land M."/>
            <person name="Hauser L."/>
            <person name="Chang Y.J."/>
            <person name="Jeffries C.D."/>
            <person name="Bristow J."/>
            <person name="Eisen J.A."/>
            <person name="Markowitz V."/>
            <person name="Hugenholtz P."/>
            <person name="Kyrpides N.C."/>
            <person name="Klenk H.P."/>
        </authorList>
    </citation>
    <scope>NUCLEOTIDE SEQUENCE [LARGE SCALE GENOMIC DNA]</scope>
    <source>
        <strain evidence="8">DSM 44728 / CIP 108903 / NRRL B-16338 / NBRC 102104 / LLR-40K-21</strain>
    </source>
</reference>
<dbReference type="InterPro" id="IPR001867">
    <property type="entry name" value="OmpR/PhoB-type_DNA-bd"/>
</dbReference>
<dbReference type="Gene3D" id="1.10.10.10">
    <property type="entry name" value="Winged helix-like DNA-binding domain superfamily/Winged helix DNA-binding domain"/>
    <property type="match status" value="1"/>
</dbReference>
<dbReference type="SUPFAM" id="SSF48452">
    <property type="entry name" value="TPR-like"/>
    <property type="match status" value="3"/>
</dbReference>
<dbReference type="SUPFAM" id="SSF46894">
    <property type="entry name" value="C-terminal effector domain of the bipartite response regulators"/>
    <property type="match status" value="1"/>
</dbReference>
<feature type="DNA-binding region" description="OmpR/PhoB-type" evidence="5">
    <location>
        <begin position="1"/>
        <end position="94"/>
    </location>
</feature>